<feature type="compositionally biased region" description="Low complexity" evidence="1">
    <location>
        <begin position="61"/>
        <end position="71"/>
    </location>
</feature>
<organism evidence="3 4">
    <name type="scientific">Corynebacterium tuberculostearicum</name>
    <dbReference type="NCBI Taxonomy" id="38304"/>
    <lineage>
        <taxon>Bacteria</taxon>
        <taxon>Bacillati</taxon>
        <taxon>Actinomycetota</taxon>
        <taxon>Actinomycetes</taxon>
        <taxon>Mycobacteriales</taxon>
        <taxon>Corynebacteriaceae</taxon>
        <taxon>Corynebacterium</taxon>
    </lineage>
</organism>
<feature type="signal peptide" evidence="2">
    <location>
        <begin position="1"/>
        <end position="27"/>
    </location>
</feature>
<feature type="chain" id="PRO_5038996657" description="Secreted protein" evidence="2">
    <location>
        <begin position="28"/>
        <end position="246"/>
    </location>
</feature>
<gene>
    <name evidence="3" type="ORF">JDP02_06395</name>
</gene>
<evidence type="ECO:0000313" key="4">
    <source>
        <dbReference type="Proteomes" id="UP000603369"/>
    </source>
</evidence>
<proteinExistence type="predicted"/>
<protein>
    <recommendedName>
        <fullName evidence="5">Secreted protein</fullName>
    </recommendedName>
</protein>
<keyword evidence="2" id="KW-0732">Signal</keyword>
<name>A0A8I1HQR6_9CORY</name>
<evidence type="ECO:0000256" key="2">
    <source>
        <dbReference type="SAM" id="SignalP"/>
    </source>
</evidence>
<feature type="compositionally biased region" description="Acidic residues" evidence="1">
    <location>
        <begin position="49"/>
        <end position="60"/>
    </location>
</feature>
<reference evidence="3 4" key="1">
    <citation type="submission" date="2020-12" db="EMBL/GenBank/DDBJ databases">
        <title>Draft genome sequence of the commensal strain Corynebacterium tuberculostearicum MFP09/CIP 102622 isolated from human skin.</title>
        <authorList>
            <person name="Boukerb A.M."/>
            <person name="Janvier X."/>
            <person name="Feuilloley M.G.J."/>
            <person name="Groboillot A."/>
        </authorList>
    </citation>
    <scope>NUCLEOTIDE SEQUENCE [LARGE SCALE GENOMIC DNA]</scope>
    <source>
        <strain evidence="3 4">CIP 102622</strain>
    </source>
</reference>
<dbReference type="AlphaFoldDB" id="A0A8I1HQR6"/>
<dbReference type="EMBL" id="JAEHFL010000008">
    <property type="protein sequence ID" value="MBK3428141.1"/>
    <property type="molecule type" value="Genomic_DNA"/>
</dbReference>
<keyword evidence="4" id="KW-1185">Reference proteome</keyword>
<comment type="caution">
    <text evidence="3">The sequence shown here is derived from an EMBL/GenBank/DDBJ whole genome shotgun (WGS) entry which is preliminary data.</text>
</comment>
<evidence type="ECO:0000313" key="3">
    <source>
        <dbReference type="EMBL" id="MBK3428141.1"/>
    </source>
</evidence>
<feature type="compositionally biased region" description="Low complexity" evidence="1">
    <location>
        <begin position="35"/>
        <end position="45"/>
    </location>
</feature>
<sequence>MPAVTPRCLRRFSAAVLLATTLPLALSACGAQEDSSSSPEPVFSSQAPAEDESSGGEDADSAAAPSPSESTDGGEEETTQQQDKGEDTECAELPNDPRKVYASGTAPGRMPADDGSDFNYWIADIENSYDPCATISWITFRGSMGDLHGPAGTGASIADGIAFYVNGAPAKDMSIFHKVESITPVSDNEVDFTWGERSRTTAEGITTHHTVRLRAQGDSLEPVSGEVAEFNKMWVDLPSYQLGTYD</sequence>
<dbReference type="RefSeq" id="WP_200435816.1">
    <property type="nucleotide sequence ID" value="NZ_JAEHFL010000008.1"/>
</dbReference>
<feature type="region of interest" description="Disordered" evidence="1">
    <location>
        <begin position="28"/>
        <end position="113"/>
    </location>
</feature>
<accession>A0A8I1HQR6</accession>
<evidence type="ECO:0008006" key="5">
    <source>
        <dbReference type="Google" id="ProtNLM"/>
    </source>
</evidence>
<dbReference type="PROSITE" id="PS51257">
    <property type="entry name" value="PROKAR_LIPOPROTEIN"/>
    <property type="match status" value="1"/>
</dbReference>
<evidence type="ECO:0000256" key="1">
    <source>
        <dbReference type="SAM" id="MobiDB-lite"/>
    </source>
</evidence>
<dbReference type="Proteomes" id="UP000603369">
    <property type="component" value="Unassembled WGS sequence"/>
</dbReference>